<comment type="function">
    <text evidence="1">Plays an olfactory role that is not restricted to pheromone sensitivity.</text>
</comment>
<evidence type="ECO:0000256" key="1">
    <source>
        <dbReference type="ARBA" id="ARBA00003156"/>
    </source>
</evidence>
<name>A0A182T085_9DIPT</name>
<comment type="subcellular location">
    <subcellularLocation>
        <location evidence="2">Cell membrane</location>
    </subcellularLocation>
</comment>
<keyword evidence="7 10" id="KW-0472">Membrane</keyword>
<dbReference type="InterPro" id="IPR002159">
    <property type="entry name" value="CD36_fam"/>
</dbReference>
<evidence type="ECO:0000256" key="4">
    <source>
        <dbReference type="ARBA" id="ARBA00022475"/>
    </source>
</evidence>
<dbReference type="PANTHER" id="PTHR11923">
    <property type="entry name" value="SCAVENGER RECEPTOR CLASS B TYPE-1 SR-B1"/>
    <property type="match status" value="1"/>
</dbReference>
<feature type="transmembrane region" description="Helical" evidence="10">
    <location>
        <begin position="85"/>
        <end position="106"/>
    </location>
</feature>
<dbReference type="Proteomes" id="UP000075901">
    <property type="component" value="Unassembled WGS sequence"/>
</dbReference>
<dbReference type="AlphaFoldDB" id="A0A182T085"/>
<evidence type="ECO:0000256" key="7">
    <source>
        <dbReference type="ARBA" id="ARBA00023136"/>
    </source>
</evidence>
<dbReference type="GO" id="GO:0005737">
    <property type="term" value="C:cytoplasm"/>
    <property type="evidence" value="ECO:0007669"/>
    <property type="project" value="TreeGrafter"/>
</dbReference>
<dbReference type="PANTHER" id="PTHR11923:SF93">
    <property type="entry name" value="GH07959P-RELATED"/>
    <property type="match status" value="1"/>
</dbReference>
<proteinExistence type="inferred from homology"/>
<keyword evidence="8" id="KW-0325">Glycoprotein</keyword>
<keyword evidence="4" id="KW-1003">Cell membrane</keyword>
<dbReference type="VEuPathDB" id="VectorBase:AMAM016973"/>
<evidence type="ECO:0000256" key="10">
    <source>
        <dbReference type="SAM" id="Phobius"/>
    </source>
</evidence>
<dbReference type="Pfam" id="PF01130">
    <property type="entry name" value="CD36"/>
    <property type="match status" value="1"/>
</dbReference>
<evidence type="ECO:0000313" key="12">
    <source>
        <dbReference type="Proteomes" id="UP000075901"/>
    </source>
</evidence>
<evidence type="ECO:0000313" key="11">
    <source>
        <dbReference type="EnsemblMetazoa" id="AMAM016973-PA"/>
    </source>
</evidence>
<evidence type="ECO:0000256" key="8">
    <source>
        <dbReference type="ARBA" id="ARBA00023180"/>
    </source>
</evidence>
<accession>A0A182T085</accession>
<comment type="similarity">
    <text evidence="3">Belongs to the CD36 family.</text>
</comment>
<evidence type="ECO:0000256" key="5">
    <source>
        <dbReference type="ARBA" id="ARBA00022692"/>
    </source>
</evidence>
<keyword evidence="5 10" id="KW-0812">Transmembrane</keyword>
<keyword evidence="6 10" id="KW-1133">Transmembrane helix</keyword>
<evidence type="ECO:0000256" key="3">
    <source>
        <dbReference type="ARBA" id="ARBA00010532"/>
    </source>
</evidence>
<organism evidence="11 12">
    <name type="scientific">Anopheles maculatus</name>
    <dbReference type="NCBI Taxonomy" id="74869"/>
    <lineage>
        <taxon>Eukaryota</taxon>
        <taxon>Metazoa</taxon>
        <taxon>Ecdysozoa</taxon>
        <taxon>Arthropoda</taxon>
        <taxon>Hexapoda</taxon>
        <taxon>Insecta</taxon>
        <taxon>Pterygota</taxon>
        <taxon>Neoptera</taxon>
        <taxon>Endopterygota</taxon>
        <taxon>Diptera</taxon>
        <taxon>Nematocera</taxon>
        <taxon>Culicoidea</taxon>
        <taxon>Culicidae</taxon>
        <taxon>Anophelinae</taxon>
        <taxon>Anopheles</taxon>
        <taxon>Anopheles maculatus group</taxon>
    </lineage>
</organism>
<evidence type="ECO:0008006" key="13">
    <source>
        <dbReference type="Google" id="ProtNLM"/>
    </source>
</evidence>
<protein>
    <recommendedName>
        <fullName evidence="13">Scavenger receptor class B member 1</fullName>
    </recommendedName>
</protein>
<reference evidence="11" key="2">
    <citation type="submission" date="2020-05" db="UniProtKB">
        <authorList>
            <consortium name="EnsemblMetazoa"/>
        </authorList>
    </citation>
    <scope>IDENTIFICATION</scope>
    <source>
        <strain evidence="11">maculatus3</strain>
    </source>
</reference>
<evidence type="ECO:0000256" key="6">
    <source>
        <dbReference type="ARBA" id="ARBA00022989"/>
    </source>
</evidence>
<feature type="region of interest" description="Disordered" evidence="9">
    <location>
        <begin position="172"/>
        <end position="202"/>
    </location>
</feature>
<reference evidence="12" key="1">
    <citation type="submission" date="2013-09" db="EMBL/GenBank/DDBJ databases">
        <title>The Genome Sequence of Anopheles maculatus species B.</title>
        <authorList>
            <consortium name="The Broad Institute Genomics Platform"/>
            <person name="Neafsey D.E."/>
            <person name="Besansky N."/>
            <person name="Howell P."/>
            <person name="Walton C."/>
            <person name="Young S.K."/>
            <person name="Zeng Q."/>
            <person name="Gargeya S."/>
            <person name="Fitzgerald M."/>
            <person name="Haas B."/>
            <person name="Abouelleil A."/>
            <person name="Allen A.W."/>
            <person name="Alvarado L."/>
            <person name="Arachchi H.M."/>
            <person name="Berlin A.M."/>
            <person name="Chapman S.B."/>
            <person name="Gainer-Dewar J."/>
            <person name="Goldberg J."/>
            <person name="Griggs A."/>
            <person name="Gujja S."/>
            <person name="Hansen M."/>
            <person name="Howarth C."/>
            <person name="Imamovic A."/>
            <person name="Ireland A."/>
            <person name="Larimer J."/>
            <person name="McCowan C."/>
            <person name="Murphy C."/>
            <person name="Pearson M."/>
            <person name="Poon T.W."/>
            <person name="Priest M."/>
            <person name="Roberts A."/>
            <person name="Saif S."/>
            <person name="Shea T."/>
            <person name="Sisk P."/>
            <person name="Sykes S."/>
            <person name="Wortman J."/>
            <person name="Nusbaum C."/>
            <person name="Birren B."/>
        </authorList>
    </citation>
    <scope>NUCLEOTIDE SEQUENCE [LARGE SCALE GENOMIC DNA]</scope>
    <source>
        <strain evidence="12">maculatus3</strain>
    </source>
</reference>
<dbReference type="GO" id="GO:0005044">
    <property type="term" value="F:scavenger receptor activity"/>
    <property type="evidence" value="ECO:0007669"/>
    <property type="project" value="TreeGrafter"/>
</dbReference>
<evidence type="ECO:0000256" key="9">
    <source>
        <dbReference type="SAM" id="MobiDB-lite"/>
    </source>
</evidence>
<sequence>MDQVEGLSPSKEKHQFYMSLEPTTSVPLDVAARLQLNIMIEPYDYINIFADVPRVFLPVLWFEQHVIMPPELAGEIGQALTIPSIVRVCGIIMVVFGVVLLLWTPVERVFFRRRRIAGTIGNKDQIAFNGVRSFNLTTEKGLLGASEKQNCKSTTATAIVLVDKLLEKPEKVPLTDSSPQLAPAEPESAPLIEGRNATIVKS</sequence>
<keyword evidence="12" id="KW-1185">Reference proteome</keyword>
<evidence type="ECO:0000256" key="2">
    <source>
        <dbReference type="ARBA" id="ARBA00004236"/>
    </source>
</evidence>
<dbReference type="EnsemblMetazoa" id="AMAM016973-RA">
    <property type="protein sequence ID" value="AMAM016973-PA"/>
    <property type="gene ID" value="AMAM016973"/>
</dbReference>
<dbReference type="GO" id="GO:0005886">
    <property type="term" value="C:plasma membrane"/>
    <property type="evidence" value="ECO:0007669"/>
    <property type="project" value="UniProtKB-SubCell"/>
</dbReference>